<dbReference type="Pfam" id="PF03358">
    <property type="entry name" value="FMN_red"/>
    <property type="match status" value="1"/>
</dbReference>
<keyword evidence="4" id="KW-0560">Oxidoreductase</keyword>
<keyword evidence="3" id="KW-0288">FMN</keyword>
<dbReference type="InterPro" id="IPR051814">
    <property type="entry name" value="NAD(P)H-dep_FMN_reductase"/>
</dbReference>
<dbReference type="Proteomes" id="UP000068210">
    <property type="component" value="Chromosome"/>
</dbReference>
<proteinExistence type="inferred from homology"/>
<dbReference type="RefSeq" id="WP_039804919.1">
    <property type="nucleotide sequence ID" value="NZ_CP010415.1"/>
</dbReference>
<dbReference type="InterPro" id="IPR020048">
    <property type="entry name" value="NADPH-dep_FMN_reduc_SsuE"/>
</dbReference>
<feature type="domain" description="NADPH-dependent FMN reductase-like" evidence="5">
    <location>
        <begin position="1"/>
        <end position="142"/>
    </location>
</feature>
<dbReference type="InterPro" id="IPR029039">
    <property type="entry name" value="Flavoprotein-like_sf"/>
</dbReference>
<protein>
    <submittedName>
        <fullName evidence="6">NAD(P)H-dependent FMN reductase</fullName>
    </submittedName>
</protein>
<dbReference type="STRING" id="1328314.Achr_25540"/>
<comment type="similarity">
    <text evidence="1">Belongs to the SsuE family.</text>
</comment>
<dbReference type="PANTHER" id="PTHR43408">
    <property type="entry name" value="FMN REDUCTASE (NADPH)"/>
    <property type="match status" value="1"/>
</dbReference>
<organism evidence="6 7">
    <name type="scientific">Azotobacter chroococcum NCIMB 8003</name>
    <dbReference type="NCBI Taxonomy" id="1328314"/>
    <lineage>
        <taxon>Bacteria</taxon>
        <taxon>Pseudomonadati</taxon>
        <taxon>Pseudomonadota</taxon>
        <taxon>Gammaproteobacteria</taxon>
        <taxon>Pseudomonadales</taxon>
        <taxon>Pseudomonadaceae</taxon>
        <taxon>Azotobacter</taxon>
    </lineage>
</organism>
<keyword evidence="7" id="KW-1185">Reference proteome</keyword>
<accession>A0A0C4WN93</accession>
<dbReference type="GO" id="GO:0008752">
    <property type="term" value="F:FMN reductase [NAD(P)H] activity"/>
    <property type="evidence" value="ECO:0007669"/>
    <property type="project" value="InterPro"/>
</dbReference>
<evidence type="ECO:0000256" key="2">
    <source>
        <dbReference type="ARBA" id="ARBA00022630"/>
    </source>
</evidence>
<sequence length="197" mass="21440">MHVVLLSGSPSQRSRGELLLDYARDYLERRGIAVSLIRVRDFAAEELLHARFDSAAVRDLQAAVGLADGLIVATPVYKASFSGALKVLLDLLPERVLSDKVVLPVVSGGSPAHLLAVDYALKPVLSALKAQEVLTGVFAVDAQIAYPEGEQPARFADELVERLDESLDDLLAALIRRSGSLEVRLPHDRSEHVRRSL</sequence>
<evidence type="ECO:0000313" key="6">
    <source>
        <dbReference type="EMBL" id="AJE21981.1"/>
    </source>
</evidence>
<dbReference type="SUPFAM" id="SSF52218">
    <property type="entry name" value="Flavoproteins"/>
    <property type="match status" value="1"/>
</dbReference>
<dbReference type="EMBL" id="CP010415">
    <property type="protein sequence ID" value="AJE21981.1"/>
    <property type="molecule type" value="Genomic_DNA"/>
</dbReference>
<dbReference type="AlphaFoldDB" id="A0A0C4WN93"/>
<dbReference type="GO" id="GO:0016655">
    <property type="term" value="F:oxidoreductase activity, acting on NAD(P)H, quinone or similar compound as acceptor"/>
    <property type="evidence" value="ECO:0007669"/>
    <property type="project" value="UniProtKB-ARBA"/>
</dbReference>
<evidence type="ECO:0000259" key="5">
    <source>
        <dbReference type="Pfam" id="PF03358"/>
    </source>
</evidence>
<dbReference type="NCBIfam" id="NF007859">
    <property type="entry name" value="PRK10569.1"/>
    <property type="match status" value="1"/>
</dbReference>
<reference evidence="6 7" key="1">
    <citation type="journal article" date="2015" name="PLoS ONE">
        <title>Azotobacter Genomes: The Genome of Azotobacter chroococcum NCIMB 8003 (ATCC 4412).</title>
        <authorList>
            <person name="Robson R.L."/>
            <person name="Jones R."/>
            <person name="Robson R.M."/>
            <person name="Schwartz A."/>
            <person name="Richardson T.H."/>
        </authorList>
    </citation>
    <scope>NUCLEOTIDE SEQUENCE [LARGE SCALE GENOMIC DNA]</scope>
    <source>
        <strain evidence="6 7">NCIMB 8003</strain>
    </source>
</reference>
<dbReference type="GO" id="GO:0046306">
    <property type="term" value="P:alkanesulfonate catabolic process"/>
    <property type="evidence" value="ECO:0007669"/>
    <property type="project" value="InterPro"/>
</dbReference>
<keyword evidence="2" id="KW-0285">Flavoprotein</keyword>
<evidence type="ECO:0000313" key="7">
    <source>
        <dbReference type="Proteomes" id="UP000068210"/>
    </source>
</evidence>
<evidence type="ECO:0000256" key="1">
    <source>
        <dbReference type="ARBA" id="ARBA00005990"/>
    </source>
</evidence>
<dbReference type="NCBIfam" id="TIGR03567">
    <property type="entry name" value="FMN_reduc_SsuE"/>
    <property type="match status" value="1"/>
</dbReference>
<dbReference type="PANTHER" id="PTHR43408:SF1">
    <property type="entry name" value="FMN REDUCTASE (NADPH)"/>
    <property type="match status" value="1"/>
</dbReference>
<dbReference type="KEGG" id="acx:Achr_25540"/>
<name>A0A0C4WN93_9GAMM</name>
<gene>
    <name evidence="6" type="primary">ssuE</name>
    <name evidence="6" type="ORF">Achr_25540</name>
</gene>
<dbReference type="Gene3D" id="3.40.50.360">
    <property type="match status" value="1"/>
</dbReference>
<dbReference type="HOGENOM" id="CLU_055322_3_0_6"/>
<evidence type="ECO:0000256" key="3">
    <source>
        <dbReference type="ARBA" id="ARBA00022643"/>
    </source>
</evidence>
<dbReference type="InterPro" id="IPR005025">
    <property type="entry name" value="FMN_Rdtase-like_dom"/>
</dbReference>
<evidence type="ECO:0000256" key="4">
    <source>
        <dbReference type="ARBA" id="ARBA00023002"/>
    </source>
</evidence>